<organism evidence="2 3">
    <name type="scientific">Metschnikowia aff. pulcherrima</name>
    <dbReference type="NCBI Taxonomy" id="2163413"/>
    <lineage>
        <taxon>Eukaryota</taxon>
        <taxon>Fungi</taxon>
        <taxon>Dikarya</taxon>
        <taxon>Ascomycota</taxon>
        <taxon>Saccharomycotina</taxon>
        <taxon>Pichiomycetes</taxon>
        <taxon>Metschnikowiaceae</taxon>
        <taxon>Metschnikowia</taxon>
    </lineage>
</organism>
<protein>
    <submittedName>
        <fullName evidence="2">Uncharacterized protein</fullName>
    </submittedName>
</protein>
<dbReference type="Pfam" id="PF10521">
    <property type="entry name" value="Tti2"/>
    <property type="match status" value="1"/>
</dbReference>
<evidence type="ECO:0000313" key="3">
    <source>
        <dbReference type="Proteomes" id="UP000292447"/>
    </source>
</evidence>
<reference evidence="3" key="1">
    <citation type="submission" date="2019-03" db="EMBL/GenBank/DDBJ databases">
        <title>Snf2 controls pulcherriminic acid biosynthesis and connects pigmentation and antifungal activity of the yeast Metschnikowia pulcherrima.</title>
        <authorList>
            <person name="Gore-Lloyd D."/>
            <person name="Sumann I."/>
            <person name="Brachmann A.O."/>
            <person name="Schneeberger K."/>
            <person name="Ortiz-Merino R.A."/>
            <person name="Moreno-Beltran M."/>
            <person name="Schlaefli M."/>
            <person name="Kirner P."/>
            <person name="Santos Kron A."/>
            <person name="Wolfe K.H."/>
            <person name="Piel J."/>
            <person name="Ahrens C.H."/>
            <person name="Henk D."/>
            <person name="Freimoser F.M."/>
        </authorList>
    </citation>
    <scope>NUCLEOTIDE SEQUENCE [LARGE SCALE GENOMIC DNA]</scope>
    <source>
        <strain evidence="3">APC 1.2</strain>
    </source>
</reference>
<evidence type="ECO:0000313" key="2">
    <source>
        <dbReference type="EMBL" id="QBM89406.1"/>
    </source>
</evidence>
<keyword evidence="3" id="KW-1185">Reference proteome</keyword>
<proteinExistence type="inferred from homology"/>
<comment type="similarity">
    <text evidence="1">Belongs to the TTI2 family.</text>
</comment>
<evidence type="ECO:0000256" key="1">
    <source>
        <dbReference type="ARBA" id="ARBA00034736"/>
    </source>
</evidence>
<dbReference type="AlphaFoldDB" id="A0A4P6XSP5"/>
<accession>A0A4P6XSP5</accession>
<dbReference type="STRING" id="2163413.A0A4P6XSP5"/>
<name>A0A4P6XSP5_9ASCO</name>
<dbReference type="GO" id="GO:0110078">
    <property type="term" value="C:TTT Hsp90 cochaperone complex"/>
    <property type="evidence" value="ECO:0007669"/>
    <property type="project" value="InterPro"/>
</dbReference>
<gene>
    <name evidence="2" type="primary">MPUL0D04770</name>
    <name evidence="2" type="ORF">METSCH_D04770</name>
</gene>
<dbReference type="Proteomes" id="UP000292447">
    <property type="component" value="Chromosome IV"/>
</dbReference>
<dbReference type="EMBL" id="CP034459">
    <property type="protein sequence ID" value="QBM89406.1"/>
    <property type="molecule type" value="Genomic_DNA"/>
</dbReference>
<dbReference type="InterPro" id="IPR018870">
    <property type="entry name" value="Tti2"/>
</dbReference>
<sequence length="482" mass="53623">MGLIAESEATSVEALLRENLEALLAILKKQLQGQGDIDEENLRFIISTLTRNLEISKFDWNWLENAALDRVLELQLEIAVSCIDLCPDDLMLLLILAVSYYTNAHVPWSNQQLAEISLAANTQKSRVYLPRFADSILLRFLSVSGQTFTTVSSRRNGKKHFAKSRVSRPALGLQISSLTEDNERTGWKQSSSVAALSSAVFLMMCDESNEYAAKCSTFALNVLDDPDPLFRAQGCFLVMQMLNHGYGLFLVRAGLIPVFLESVKTCLTYLPQLTPTNISVFLLKKAAYPALLALLGISENSSYVTYLEVLDGNLLALISHVLGRNSDAETNSLLAFFFIQTTTLIEQNLRLSVLACFSRLNFVLCQTITNPYLIESENGDQVVTAALKVQNAIFSLCSEHEDRQPSKLILQYRLDFLAAWAILGKRIVKYGVGSAETKQVLQSNALKLQKLAGKAGVESVQEDLYALWEKAPELRELMQTSE</sequence>